<gene>
    <name evidence="1" type="ORF">LQ564_00145</name>
</gene>
<organism evidence="1 2">
    <name type="scientific">Massilia phyllostachyos</name>
    <dbReference type="NCBI Taxonomy" id="2898585"/>
    <lineage>
        <taxon>Bacteria</taxon>
        <taxon>Pseudomonadati</taxon>
        <taxon>Pseudomonadota</taxon>
        <taxon>Betaproteobacteria</taxon>
        <taxon>Burkholderiales</taxon>
        <taxon>Oxalobacteraceae</taxon>
        <taxon>Telluria group</taxon>
        <taxon>Massilia</taxon>
    </lineage>
</organism>
<evidence type="ECO:0000313" key="1">
    <source>
        <dbReference type="EMBL" id="MCD2514719.1"/>
    </source>
</evidence>
<reference evidence="1" key="1">
    <citation type="submission" date="2021-11" db="EMBL/GenBank/DDBJ databases">
        <title>The complete genome of Massilia sp sp. G4R7.</title>
        <authorList>
            <person name="Liu L."/>
            <person name="Yue J."/>
            <person name="Yuan J."/>
            <person name="Yang F."/>
            <person name="Li L."/>
        </authorList>
    </citation>
    <scope>NUCLEOTIDE SEQUENCE</scope>
    <source>
        <strain evidence="1">G4R7</strain>
    </source>
</reference>
<comment type="caution">
    <text evidence="1">The sequence shown here is derived from an EMBL/GenBank/DDBJ whole genome shotgun (WGS) entry which is preliminary data.</text>
</comment>
<dbReference type="EMBL" id="JAJNOC010000001">
    <property type="protein sequence ID" value="MCD2514719.1"/>
    <property type="molecule type" value="Genomic_DNA"/>
</dbReference>
<protein>
    <recommendedName>
        <fullName evidence="3">DUF4258 domain-containing protein</fullName>
    </recommendedName>
</protein>
<sequence length="92" mass="10736">MNARSHREVRQQQRGIPSVIVDLVLKYGSREHDHRGGVVKYLDRRGRQAIEQHMGRDFVKRYSDQMGVYVVQSATDGRVITCGHRYARINRN</sequence>
<evidence type="ECO:0008006" key="3">
    <source>
        <dbReference type="Google" id="ProtNLM"/>
    </source>
</evidence>
<proteinExistence type="predicted"/>
<name>A0ABS8PZF8_9BURK</name>
<dbReference type="Proteomes" id="UP001179361">
    <property type="component" value="Unassembled WGS sequence"/>
</dbReference>
<accession>A0ABS8PZF8</accession>
<dbReference type="RefSeq" id="WP_231056069.1">
    <property type="nucleotide sequence ID" value="NZ_JAJNOC010000001.1"/>
</dbReference>
<evidence type="ECO:0000313" key="2">
    <source>
        <dbReference type="Proteomes" id="UP001179361"/>
    </source>
</evidence>
<keyword evidence="2" id="KW-1185">Reference proteome</keyword>